<feature type="region of interest" description="Disordered" evidence="7">
    <location>
        <begin position="316"/>
        <end position="349"/>
    </location>
</feature>
<evidence type="ECO:0000313" key="8">
    <source>
        <dbReference type="Ensembl" id="ENSFTIP00000004283.1"/>
    </source>
</evidence>
<accession>A0A8C4XKF3</accession>
<protein>
    <recommendedName>
        <fullName evidence="1">non-specific serine/threonine protein kinase</fullName>
        <ecNumber evidence="1">2.7.11.1</ecNumber>
    </recommendedName>
</protein>
<evidence type="ECO:0000256" key="7">
    <source>
        <dbReference type="SAM" id="MobiDB-lite"/>
    </source>
</evidence>
<evidence type="ECO:0000256" key="4">
    <source>
        <dbReference type="ARBA" id="ARBA00022741"/>
    </source>
</evidence>
<dbReference type="OrthoDB" id="2156623at2759"/>
<feature type="compositionally biased region" description="Basic residues" evidence="7">
    <location>
        <begin position="112"/>
        <end position="123"/>
    </location>
</feature>
<dbReference type="GO" id="GO:0005524">
    <property type="term" value="F:ATP binding"/>
    <property type="evidence" value="ECO:0007669"/>
    <property type="project" value="UniProtKB-KW"/>
</dbReference>
<dbReference type="PANTHER" id="PTHR24356">
    <property type="entry name" value="SERINE/THREONINE-PROTEIN KINASE"/>
    <property type="match status" value="1"/>
</dbReference>
<dbReference type="GO" id="GO:0007010">
    <property type="term" value="P:cytoskeleton organization"/>
    <property type="evidence" value="ECO:0007669"/>
    <property type="project" value="TreeGrafter"/>
</dbReference>
<dbReference type="GO" id="GO:0035556">
    <property type="term" value="P:intracellular signal transduction"/>
    <property type="evidence" value="ECO:0007669"/>
    <property type="project" value="TreeGrafter"/>
</dbReference>
<sequence length="439" mass="46924">MLCALVQACVWAQTHVCMRVLVHTCARTHMRSHSRTCSHACADLCAPAHVSPPTPLSAGALHHGGACPCVHTCDDACPPCTRVPGRVGTGIRPSRVLPAAGSSGGPGPRGAAKGRHPPLHHRPAGAGTGPLPRYMRVRVATGRAWDLHTPVGACTHVWERARGTHMCWSMHMWGFVWEGVCMEGVWGLHTCVGACKGQVHVCGSAQGAGTCVQGACMCMWERVCMRPCTGGCGHGVVWGLHMRVRAHKRHVCACGSVQGGCLHGSHGACSRGMRRGVGVCMAGTRMPCGTLGVHMRGTPCPCTCVTPHVPTDVVHLEEPDSGGSNTPDLEEGAEGRSTVPRAKKPPGEGDFETIKLISNGAYGAVYLVRHTATRQRFAMKKINKQNLLLRNQTRRHLCMVMEYVEGWFVSHRGVFTSRHGALCLGERLVSCWDVLGGGR</sequence>
<dbReference type="InterPro" id="IPR011009">
    <property type="entry name" value="Kinase-like_dom_sf"/>
</dbReference>
<evidence type="ECO:0000256" key="6">
    <source>
        <dbReference type="ARBA" id="ARBA00022840"/>
    </source>
</evidence>
<keyword evidence="9" id="KW-1185">Reference proteome</keyword>
<dbReference type="EC" id="2.7.11.1" evidence="1"/>
<dbReference type="SUPFAM" id="SSF56112">
    <property type="entry name" value="Protein kinase-like (PK-like)"/>
    <property type="match status" value="1"/>
</dbReference>
<evidence type="ECO:0000256" key="2">
    <source>
        <dbReference type="ARBA" id="ARBA00022527"/>
    </source>
</evidence>
<keyword evidence="6" id="KW-0067">ATP-binding</keyword>
<organism evidence="8 9">
    <name type="scientific">Falco tinnunculus</name>
    <name type="common">Common kestrel</name>
    <dbReference type="NCBI Taxonomy" id="100819"/>
    <lineage>
        <taxon>Eukaryota</taxon>
        <taxon>Metazoa</taxon>
        <taxon>Chordata</taxon>
        <taxon>Craniata</taxon>
        <taxon>Vertebrata</taxon>
        <taxon>Euteleostomi</taxon>
        <taxon>Archelosauria</taxon>
        <taxon>Archosauria</taxon>
        <taxon>Dinosauria</taxon>
        <taxon>Saurischia</taxon>
        <taxon>Theropoda</taxon>
        <taxon>Coelurosauria</taxon>
        <taxon>Aves</taxon>
        <taxon>Neognathae</taxon>
        <taxon>Neoaves</taxon>
        <taxon>Telluraves</taxon>
        <taxon>Australaves</taxon>
        <taxon>Falconiformes</taxon>
        <taxon>Falconidae</taxon>
        <taxon>Falco</taxon>
    </lineage>
</organism>
<dbReference type="Ensembl" id="ENSFTIT00000004483.1">
    <property type="protein sequence ID" value="ENSFTIP00000004283.1"/>
    <property type="gene ID" value="ENSFTIG00000002971.1"/>
</dbReference>
<evidence type="ECO:0000256" key="5">
    <source>
        <dbReference type="ARBA" id="ARBA00022777"/>
    </source>
</evidence>
<dbReference type="AlphaFoldDB" id="A0A8C4XKF3"/>
<dbReference type="GO" id="GO:0004674">
    <property type="term" value="F:protein serine/threonine kinase activity"/>
    <property type="evidence" value="ECO:0007669"/>
    <property type="project" value="UniProtKB-KW"/>
</dbReference>
<proteinExistence type="predicted"/>
<dbReference type="PANTHER" id="PTHR24356:SF414">
    <property type="entry name" value="NON-SPECIFIC SERINE_THREONINE PROTEIN KINASE"/>
    <property type="match status" value="1"/>
</dbReference>
<dbReference type="Gene3D" id="3.30.200.20">
    <property type="entry name" value="Phosphorylase Kinase, domain 1"/>
    <property type="match status" value="1"/>
</dbReference>
<name>A0A8C4XKF3_FALTI</name>
<evidence type="ECO:0000256" key="3">
    <source>
        <dbReference type="ARBA" id="ARBA00022679"/>
    </source>
</evidence>
<keyword evidence="2" id="KW-0723">Serine/threonine-protein kinase</keyword>
<dbReference type="Proteomes" id="UP000694562">
    <property type="component" value="Unplaced"/>
</dbReference>
<keyword evidence="4" id="KW-0547">Nucleotide-binding</keyword>
<dbReference type="InterPro" id="IPR050236">
    <property type="entry name" value="Ser_Thr_kinase_AGC"/>
</dbReference>
<evidence type="ECO:0000256" key="1">
    <source>
        <dbReference type="ARBA" id="ARBA00012513"/>
    </source>
</evidence>
<evidence type="ECO:0000313" key="9">
    <source>
        <dbReference type="Proteomes" id="UP000694562"/>
    </source>
</evidence>
<reference evidence="8" key="1">
    <citation type="submission" date="2025-08" db="UniProtKB">
        <authorList>
            <consortium name="Ensembl"/>
        </authorList>
    </citation>
    <scope>IDENTIFICATION</scope>
</reference>
<feature type="region of interest" description="Disordered" evidence="7">
    <location>
        <begin position="91"/>
        <end position="132"/>
    </location>
</feature>
<reference evidence="8" key="2">
    <citation type="submission" date="2025-09" db="UniProtKB">
        <authorList>
            <consortium name="Ensembl"/>
        </authorList>
    </citation>
    <scope>IDENTIFICATION</scope>
</reference>
<keyword evidence="5" id="KW-0418">Kinase</keyword>
<keyword evidence="3" id="KW-0808">Transferase</keyword>